<gene>
    <name evidence="2" type="ORF">O181_030245</name>
</gene>
<evidence type="ECO:0000313" key="2">
    <source>
        <dbReference type="EMBL" id="MBW0490530.1"/>
    </source>
</evidence>
<keyword evidence="3" id="KW-1185">Reference proteome</keyword>
<dbReference type="OrthoDB" id="2513437at2759"/>
<dbReference type="EMBL" id="AVOT02010624">
    <property type="protein sequence ID" value="MBW0490530.1"/>
    <property type="molecule type" value="Genomic_DNA"/>
</dbReference>
<feature type="region of interest" description="Disordered" evidence="1">
    <location>
        <begin position="77"/>
        <end position="101"/>
    </location>
</feature>
<reference evidence="2" key="1">
    <citation type="submission" date="2021-03" db="EMBL/GenBank/DDBJ databases">
        <title>Draft genome sequence of rust myrtle Austropuccinia psidii MF-1, a brazilian biotype.</title>
        <authorList>
            <person name="Quecine M.C."/>
            <person name="Pachon D.M.R."/>
            <person name="Bonatelli M.L."/>
            <person name="Correr F.H."/>
            <person name="Franceschini L.M."/>
            <person name="Leite T.F."/>
            <person name="Margarido G.R.A."/>
            <person name="Almeida C.A."/>
            <person name="Ferrarezi J.A."/>
            <person name="Labate C.A."/>
        </authorList>
    </citation>
    <scope>NUCLEOTIDE SEQUENCE</scope>
    <source>
        <strain evidence="2">MF-1</strain>
    </source>
</reference>
<evidence type="ECO:0000256" key="1">
    <source>
        <dbReference type="SAM" id="MobiDB-lite"/>
    </source>
</evidence>
<comment type="caution">
    <text evidence="2">The sequence shown here is derived from an EMBL/GenBank/DDBJ whole genome shotgun (WGS) entry which is preliminary data.</text>
</comment>
<accession>A0A9Q3CVX7</accession>
<organism evidence="2 3">
    <name type="scientific">Austropuccinia psidii MF-1</name>
    <dbReference type="NCBI Taxonomy" id="1389203"/>
    <lineage>
        <taxon>Eukaryota</taxon>
        <taxon>Fungi</taxon>
        <taxon>Dikarya</taxon>
        <taxon>Basidiomycota</taxon>
        <taxon>Pucciniomycotina</taxon>
        <taxon>Pucciniomycetes</taxon>
        <taxon>Pucciniales</taxon>
        <taxon>Sphaerophragmiaceae</taxon>
        <taxon>Austropuccinia</taxon>
    </lineage>
</organism>
<name>A0A9Q3CVX7_9BASI</name>
<proteinExistence type="predicted"/>
<feature type="compositionally biased region" description="Basic and acidic residues" evidence="1">
    <location>
        <begin position="77"/>
        <end position="92"/>
    </location>
</feature>
<dbReference type="AlphaFoldDB" id="A0A9Q3CVX7"/>
<protein>
    <submittedName>
        <fullName evidence="2">Uncharacterized protein</fullName>
    </submittedName>
</protein>
<sequence>MCFLLRSKELLDVGENPIGQDSTPASRNKWNKQSFEAINLITSRINQRVFLEVVRPETSDKADLLWTSIKKHYASKKEHEQGKSLDELEKTQLYRTPPILH</sequence>
<evidence type="ECO:0000313" key="3">
    <source>
        <dbReference type="Proteomes" id="UP000765509"/>
    </source>
</evidence>
<dbReference type="Proteomes" id="UP000765509">
    <property type="component" value="Unassembled WGS sequence"/>
</dbReference>